<dbReference type="Gene3D" id="2.30.40.10">
    <property type="entry name" value="Urease, subunit C, domain 1"/>
    <property type="match status" value="1"/>
</dbReference>
<evidence type="ECO:0000259" key="2">
    <source>
        <dbReference type="Pfam" id="PF07969"/>
    </source>
</evidence>
<dbReference type="PANTHER" id="PTHR22642:SF2">
    <property type="entry name" value="PROTEIN LONG AFTER FAR-RED 3"/>
    <property type="match status" value="1"/>
</dbReference>
<dbReference type="InterPro" id="IPR013108">
    <property type="entry name" value="Amidohydro_3"/>
</dbReference>
<organism evidence="3 4">
    <name type="scientific">Acetobacter malorum</name>
    <dbReference type="NCBI Taxonomy" id="178901"/>
    <lineage>
        <taxon>Bacteria</taxon>
        <taxon>Pseudomonadati</taxon>
        <taxon>Pseudomonadota</taxon>
        <taxon>Alphaproteobacteria</taxon>
        <taxon>Acetobacterales</taxon>
        <taxon>Acetobacteraceae</taxon>
        <taxon>Acetobacter</taxon>
    </lineage>
</organism>
<protein>
    <submittedName>
        <fullName evidence="3">Amidohydrolase 3</fullName>
    </submittedName>
</protein>
<dbReference type="Proteomes" id="UP000077349">
    <property type="component" value="Unassembled WGS sequence"/>
</dbReference>
<reference evidence="3 4" key="1">
    <citation type="submission" date="2016-03" db="EMBL/GenBank/DDBJ databases">
        <title>Draft genome sequence of Acetobacter malorum CECT 7742, a strain isolated from strawberry vinegar.</title>
        <authorList>
            <person name="Sainz F."/>
            <person name="Mas A."/>
            <person name="Torija M.J."/>
        </authorList>
    </citation>
    <scope>NUCLEOTIDE SEQUENCE [LARGE SCALE GENOMIC DNA]</scope>
    <source>
        <strain evidence="3 4">CECT 7742</strain>
    </source>
</reference>
<dbReference type="InterPro" id="IPR011059">
    <property type="entry name" value="Metal-dep_hydrolase_composite"/>
</dbReference>
<sequence length="621" mass="67776">MFFNVNNQKCFWIPYLSRGNMQMRHIFFIAGLGTLVCASTANAKPPVADRVFINGFIYTVDAQNSVAQAVAIKNGKILYVGSSAEAERYISPHTQKIDLHGNMLMPGLVDGHMHPLRGGERLVLCSLKYFPLTKQEFSDRIKACLVDPAVPKRKNWLLVTSWFQEAMRPKDTILDKTILDKIDNKNPIVVYSSFGHSALLNTPALEAAHITASTKSEPGGEIIHDAKGHPTGLLEDTALNLIFAAQPAASDEQKVTAARAVLAVLRKQGVTSFLDARAAEVDIKAFSILQQNGELTARAHFAPLITPEMGQDAKKSVDYVKGLSTRYDQGSIIQQPTITVRHAKMYMDGVISAPGLTGILTLPYRINKGTAEHPDWQPGSSTGPAPYFPVPVLSKLLQGLVQAGIDPHMHADGDGAVRIALDAVEVTRKALPKSDFRPGLAHDELVAQEDLPRFRQLAAIPVMSFQWGKRAPDTTGQTADALGEDRSNVMEPAYQLEKAGARIAYGSDWPVDPLNEWFALQVGITRQNAPDVEPQYRARLGDMPGLSRASVLRAITMNSAYELRQDSVTGSVEQGKIADLIILDRNITTIPVNEIGKTKVIMTMVGGKVVYSSGEFVPKTP</sequence>
<dbReference type="InterPro" id="IPR033932">
    <property type="entry name" value="YtcJ-like"/>
</dbReference>
<name>A0A177G7J1_9PROT</name>
<feature type="chain" id="PRO_5008061689" evidence="1">
    <location>
        <begin position="44"/>
        <end position="621"/>
    </location>
</feature>
<feature type="domain" description="Amidohydrolase 3" evidence="2">
    <location>
        <begin position="97"/>
        <end position="611"/>
    </location>
</feature>
<dbReference type="EMBL" id="LVHD01000039">
    <property type="protein sequence ID" value="OAG75537.1"/>
    <property type="molecule type" value="Genomic_DNA"/>
</dbReference>
<dbReference type="PATRIC" id="fig|178901.16.peg.3517"/>
<dbReference type="PANTHER" id="PTHR22642">
    <property type="entry name" value="IMIDAZOLONEPROPIONASE"/>
    <property type="match status" value="1"/>
</dbReference>
<dbReference type="InterPro" id="IPR032466">
    <property type="entry name" value="Metal_Hydrolase"/>
</dbReference>
<dbReference type="Pfam" id="PF07969">
    <property type="entry name" value="Amidohydro_3"/>
    <property type="match status" value="1"/>
</dbReference>
<proteinExistence type="predicted"/>
<accession>A0A177G7J1</accession>
<feature type="signal peptide" evidence="1">
    <location>
        <begin position="1"/>
        <end position="43"/>
    </location>
</feature>
<evidence type="ECO:0000313" key="4">
    <source>
        <dbReference type="Proteomes" id="UP000077349"/>
    </source>
</evidence>
<evidence type="ECO:0000313" key="3">
    <source>
        <dbReference type="EMBL" id="OAG75537.1"/>
    </source>
</evidence>
<dbReference type="GO" id="GO:0016810">
    <property type="term" value="F:hydrolase activity, acting on carbon-nitrogen (but not peptide) bonds"/>
    <property type="evidence" value="ECO:0007669"/>
    <property type="project" value="InterPro"/>
</dbReference>
<dbReference type="Gene3D" id="3.10.310.70">
    <property type="match status" value="1"/>
</dbReference>
<dbReference type="SUPFAM" id="SSF51556">
    <property type="entry name" value="Metallo-dependent hydrolases"/>
    <property type="match status" value="1"/>
</dbReference>
<gene>
    <name evidence="3" type="ORF">Amal_03295</name>
</gene>
<evidence type="ECO:0000256" key="1">
    <source>
        <dbReference type="SAM" id="SignalP"/>
    </source>
</evidence>
<dbReference type="SUPFAM" id="SSF51338">
    <property type="entry name" value="Composite domain of metallo-dependent hydrolases"/>
    <property type="match status" value="1"/>
</dbReference>
<dbReference type="AlphaFoldDB" id="A0A177G7J1"/>
<dbReference type="CDD" id="cd01300">
    <property type="entry name" value="YtcJ_like"/>
    <property type="match status" value="1"/>
</dbReference>
<keyword evidence="1" id="KW-0732">Signal</keyword>
<comment type="caution">
    <text evidence="3">The sequence shown here is derived from an EMBL/GenBank/DDBJ whole genome shotgun (WGS) entry which is preliminary data.</text>
</comment>
<dbReference type="Gene3D" id="3.20.20.140">
    <property type="entry name" value="Metal-dependent hydrolases"/>
    <property type="match status" value="1"/>
</dbReference>
<keyword evidence="3" id="KW-0378">Hydrolase</keyword>